<dbReference type="NCBIfam" id="TIGR01697">
    <property type="entry name" value="PNPH-PUNA-XAPA"/>
    <property type="match status" value="1"/>
</dbReference>
<feature type="domain" description="Nucleoside phosphorylase" evidence="7">
    <location>
        <begin position="21"/>
        <end position="267"/>
    </location>
</feature>
<evidence type="ECO:0000256" key="6">
    <source>
        <dbReference type="PIRSR" id="PIRSR000477-2"/>
    </source>
</evidence>
<keyword evidence="4 5" id="KW-0808">Transferase</keyword>
<comment type="pathway">
    <text evidence="1 5">Purine metabolism; purine nucleoside salvage.</text>
</comment>
<name>A0A3D3TR68_9BACT</name>
<evidence type="ECO:0000256" key="3">
    <source>
        <dbReference type="ARBA" id="ARBA00022676"/>
    </source>
</evidence>
<gene>
    <name evidence="8" type="ORF">DIT26_08620</name>
</gene>
<evidence type="ECO:0000313" key="8">
    <source>
        <dbReference type="EMBL" id="HCO70615.1"/>
    </source>
</evidence>
<dbReference type="Proteomes" id="UP000264215">
    <property type="component" value="Unassembled WGS sequence"/>
</dbReference>
<dbReference type="InterPro" id="IPR000845">
    <property type="entry name" value="Nucleoside_phosphorylase_d"/>
</dbReference>
<dbReference type="Gene3D" id="3.40.50.1580">
    <property type="entry name" value="Nucleoside phosphorylase domain"/>
    <property type="match status" value="1"/>
</dbReference>
<dbReference type="AlphaFoldDB" id="A0A3D3TR68"/>
<feature type="binding site" evidence="6">
    <location>
        <position position="27"/>
    </location>
    <ligand>
        <name>phosphate</name>
        <dbReference type="ChEBI" id="CHEBI:43474"/>
    </ligand>
</feature>
<dbReference type="CDD" id="cd09009">
    <property type="entry name" value="PNP-EcPNPII_like"/>
    <property type="match status" value="1"/>
</dbReference>
<feature type="binding site" evidence="6">
    <location>
        <position position="110"/>
    </location>
    <ligand>
        <name>phosphate</name>
        <dbReference type="ChEBI" id="CHEBI:43474"/>
    </ligand>
</feature>
<evidence type="ECO:0000256" key="5">
    <source>
        <dbReference type="PIRNR" id="PIRNR000477"/>
    </source>
</evidence>
<dbReference type="PANTHER" id="PTHR11904:SF9">
    <property type="entry name" value="PURINE NUCLEOSIDE PHOSPHORYLASE-RELATED"/>
    <property type="match status" value="1"/>
</dbReference>
<dbReference type="EMBL" id="DQBS01000193">
    <property type="protein sequence ID" value="HCO70615.1"/>
    <property type="molecule type" value="Genomic_DNA"/>
</dbReference>
<sequence>MTNFEEMKKAVIKRVNLVPRAALILGSGLGYLTDQFSEPTAIEYCEIPGFPNTTVEGHSGRLVFGVFHGLPVVAMEGRFHFYEGHEIKDVSAPIYLFKELGVENLLITNAAGGINRSYTPGDIVAVTDIINFGFRNPLRGQNEERYGVRFPDMSEIVDRNWLNELRVRLDNEGIDLKEGTYCWALGPSYETPSEIKAFESFGADLVGMSTVPEVIAAKHCGMKLLVLSCVTNMASGILKEKLTHADVVKTANRIRPRFTSIVRQAIESIKVNKS</sequence>
<dbReference type="GO" id="GO:0005737">
    <property type="term" value="C:cytoplasm"/>
    <property type="evidence" value="ECO:0007669"/>
    <property type="project" value="TreeGrafter"/>
</dbReference>
<dbReference type="InterPro" id="IPR035994">
    <property type="entry name" value="Nucleoside_phosphorylase_sf"/>
</dbReference>
<keyword evidence="3 5" id="KW-0328">Glycosyltransferase</keyword>
<dbReference type="PIRSF" id="PIRSF000477">
    <property type="entry name" value="PurNPase"/>
    <property type="match status" value="1"/>
</dbReference>
<proteinExistence type="inferred from homology"/>
<evidence type="ECO:0000256" key="4">
    <source>
        <dbReference type="ARBA" id="ARBA00022679"/>
    </source>
</evidence>
<evidence type="ECO:0000256" key="1">
    <source>
        <dbReference type="ARBA" id="ARBA00005058"/>
    </source>
</evidence>
<dbReference type="NCBIfam" id="NF006054">
    <property type="entry name" value="PRK08202.1"/>
    <property type="match status" value="1"/>
</dbReference>
<accession>A0A3D3TR68</accession>
<feature type="binding site" evidence="6">
    <location>
        <position position="209"/>
    </location>
    <ligand>
        <name>phosphate</name>
        <dbReference type="ChEBI" id="CHEBI:43474"/>
    </ligand>
</feature>
<feature type="binding site" evidence="6">
    <location>
        <position position="190"/>
    </location>
    <ligand>
        <name>a purine D-ribonucleoside</name>
        <dbReference type="ChEBI" id="CHEBI:142355"/>
    </ligand>
</feature>
<evidence type="ECO:0000259" key="7">
    <source>
        <dbReference type="Pfam" id="PF01048"/>
    </source>
</evidence>
<feature type="binding site" evidence="6">
    <location>
        <begin position="78"/>
        <end position="80"/>
    </location>
    <ligand>
        <name>phosphate</name>
        <dbReference type="ChEBI" id="CHEBI:43474"/>
    </ligand>
</feature>
<evidence type="ECO:0000256" key="2">
    <source>
        <dbReference type="ARBA" id="ARBA00006751"/>
    </source>
</evidence>
<organism evidence="8 9">
    <name type="scientific">Mesotoga infera</name>
    <dbReference type="NCBI Taxonomy" id="1236046"/>
    <lineage>
        <taxon>Bacteria</taxon>
        <taxon>Thermotogati</taxon>
        <taxon>Thermotogota</taxon>
        <taxon>Thermotogae</taxon>
        <taxon>Kosmotogales</taxon>
        <taxon>Kosmotogaceae</taxon>
        <taxon>Mesotoga</taxon>
    </lineage>
</organism>
<protein>
    <recommendedName>
        <fullName evidence="5">Purine nucleoside phosphorylase</fullName>
        <ecNumber evidence="5">2.4.2.1</ecNumber>
    </recommendedName>
    <alternativeName>
        <fullName evidence="5">Inosine-guanosine phosphorylase</fullName>
    </alternativeName>
</protein>
<reference evidence="8 9" key="1">
    <citation type="journal article" date="2018" name="Nat. Biotechnol.">
        <title>A standardized bacterial taxonomy based on genome phylogeny substantially revises the tree of life.</title>
        <authorList>
            <person name="Parks D.H."/>
            <person name="Chuvochina M."/>
            <person name="Waite D.W."/>
            <person name="Rinke C."/>
            <person name="Skarshewski A."/>
            <person name="Chaumeil P.A."/>
            <person name="Hugenholtz P."/>
        </authorList>
    </citation>
    <scope>NUCLEOTIDE SEQUENCE [LARGE SCALE GENOMIC DNA]</scope>
    <source>
        <strain evidence="8">UBA9905</strain>
    </source>
</reference>
<dbReference type="GO" id="GO:0004731">
    <property type="term" value="F:purine-nucleoside phosphorylase activity"/>
    <property type="evidence" value="ECO:0007669"/>
    <property type="project" value="UniProtKB-EC"/>
</dbReference>
<dbReference type="EC" id="2.4.2.1" evidence="5"/>
<dbReference type="UniPathway" id="UPA00606"/>
<dbReference type="NCBIfam" id="TIGR01700">
    <property type="entry name" value="PNPH"/>
    <property type="match status" value="1"/>
</dbReference>
<dbReference type="GO" id="GO:0009116">
    <property type="term" value="P:nucleoside metabolic process"/>
    <property type="evidence" value="ECO:0007669"/>
    <property type="project" value="InterPro"/>
</dbReference>
<dbReference type="InterPro" id="IPR011270">
    <property type="entry name" value="Pur_Nuc_Pase_Ino/Guo-sp"/>
</dbReference>
<comment type="function">
    <text evidence="5">The purine nucleoside phosphorylases catalyze the phosphorolytic breakdown of the N-glycosidic bond in the beta-(deoxy)ribonucleoside molecules, with the formation of the corresponding free purine bases and pentose-1-phosphate.</text>
</comment>
<dbReference type="Pfam" id="PF01048">
    <property type="entry name" value="PNP_UDP_1"/>
    <property type="match status" value="1"/>
</dbReference>
<dbReference type="SUPFAM" id="SSF53167">
    <property type="entry name" value="Purine and uridine phosphorylases"/>
    <property type="match status" value="1"/>
</dbReference>
<comment type="similarity">
    <text evidence="2 5">Belongs to the PNP/MTAP phosphorylase family.</text>
</comment>
<dbReference type="PANTHER" id="PTHR11904">
    <property type="entry name" value="METHYLTHIOADENOSINE/PURINE NUCLEOSIDE PHOSPHORYLASE"/>
    <property type="match status" value="1"/>
</dbReference>
<feature type="binding site" evidence="6">
    <location>
        <position position="58"/>
    </location>
    <ligand>
        <name>phosphate</name>
        <dbReference type="ChEBI" id="CHEBI:43474"/>
    </ligand>
</feature>
<evidence type="ECO:0000313" key="9">
    <source>
        <dbReference type="Proteomes" id="UP000264215"/>
    </source>
</evidence>
<comment type="caution">
    <text evidence="8">The sequence shown here is derived from an EMBL/GenBank/DDBJ whole genome shotgun (WGS) entry which is preliminary data.</text>
</comment>
<feature type="binding site" evidence="6">
    <location>
        <position position="232"/>
    </location>
    <ligand>
        <name>a purine D-ribonucleoside</name>
        <dbReference type="ChEBI" id="CHEBI:142355"/>
    </ligand>
</feature>
<dbReference type="InterPro" id="IPR011268">
    <property type="entry name" value="Purine_phosphorylase"/>
</dbReference>